<evidence type="ECO:0000313" key="24">
    <source>
        <dbReference type="EMBL" id="CAF0898429.1"/>
    </source>
</evidence>
<feature type="domain" description="N-acetyltransferase" evidence="22">
    <location>
        <begin position="959"/>
        <end position="1130"/>
    </location>
</feature>
<keyword evidence="14" id="KW-0406">Ion transport</keyword>
<feature type="compositionally biased region" description="Polar residues" evidence="19">
    <location>
        <begin position="1368"/>
        <end position="1385"/>
    </location>
</feature>
<sequence length="1435" mass="163630">MSYSLRTNNDKRDPIQPYDLIERNWATVIKEQATKLISGQQTPGKILVTTVVILSLTSLVIYFYDVTTQHIESCRNWNENLSQQIDLAYKLKFWCLDIYSFVDYFTIPPSFTAIVLGRNWIGMRFVRIARIMNIPETLQFLHILKSSNSIRLSRMFCLVLTVWLSAAGFVHLIENSGDFFQNYSNSQTITYFQCVYFLIVTMSTVGYGDFYLRTVRSSIQYVFVCEIFVQIENTLLTVIKNIFRTLVNVLSSFSLPVVWFVIVCGHITFTSVENFLKDFLHEDRINSDEFYDADVLIVDKKQTVDFEFQALLKRHFTRVKYFDATVMDPVDLQRIKIKRCETILILANKDASDPDGEDASNIMRVISIKNYHPEAKIIVQLLQYHNKQPATDRPDWLQQYLRGASLEMYTETLSNYFVQDLKSFSEAAKFCFVELNILLFAIEVCEDNGTRRLAINPDSTSKYYRISNITRGFFLAGSSEEASRKPVSNLPLEFCFDTTGMFYWCPTQEIEQQTIDSRMKCELSNHVICCIFARENSPVIGLRNFVMPLRASNFEEYELKPIVFVGNSVFLKKEWKHICNFPKLYIIEGSPNDRAALRAVNIELCDMCVILSSSQPQRDYDMKSSSHDRYLTDKSAILCSLNIKAMNFEENLCLKRTKDSNINGKLRGTSIPLITELKNDSNVVFLDQDDEDDPNIELYMTQPFACGTSFAISVLDSLMSATYFNENALTILRALITGGATPELERILAEGAGMTQGTNSKEVLDNRCRPRVVLVSASDIVQNEKRKNSAIKIFHSTFWTDNPTYGDLFVNLLLQKDWLCLGLYRYRDNITLDPSNNNPSPKRYVICSPSKHFHVLQSDLIYIIQQFLPKYEFEKSQPFTSTKSHEEATDSSYQKTGPSFELQHPAQLPISLFTNFNTPSNSKTSPLTKDISELSSETQQEHQQQQQLKTSADKSNPVILVREATAADAAELSLIADSIFRETYPTTIAQENMMIYLAENFSPTIQLTEITNPMIRTLIAYVDGEDESIIGYVQLRNSSPPLCVSEQVSSTSISLEIMRFNVVSNYRGKGVAQCLMNKCLAQVEFTSQALWFSILMDNTNNRAIRFFKKFQFRIVGSCQMRIDRLSCDLLALYSYLIRKMKFKTAALTIKISHCVIIKFKLNLSFKEKERFSERRRQAGVNQLGGVFVNGRPLPHHVRRQIVELALMGIRPCDISRQLLVSHGCVSKILTRFYETGSIKPGSVNGRNKLLPSPGNNSYSNTSVSAETPLSFNRHPQSPCTVKRTSEITATTFHSLSSTSTPKSKMVNFYSNNHLSECFSMNNNRQNTSSLTNSFRSILYPFVIQPTKKTSHPCTNDDSNSSSSKDEYMTNSELTSNNSVTSDSMQATTSDDLLTLNNQTVSSSNTNKRPILKHSIDSILASETTMNRKRRLIECK</sequence>
<keyword evidence="3" id="KW-1003">Cell membrane</keyword>
<feature type="domain" description="RCK N-terminal" evidence="23">
    <location>
        <begin position="524"/>
        <end position="676"/>
    </location>
</feature>
<keyword evidence="7" id="KW-0563">Paired box</keyword>
<dbReference type="PANTHER" id="PTHR10027">
    <property type="entry name" value="CALCIUM-ACTIVATED POTASSIUM CHANNEL ALPHA CHAIN"/>
    <property type="match status" value="1"/>
</dbReference>
<dbReference type="InterPro" id="IPR001523">
    <property type="entry name" value="Paired_dom"/>
</dbReference>
<keyword evidence="26" id="KW-1185">Reference proteome</keyword>
<dbReference type="GO" id="GO:0005886">
    <property type="term" value="C:plasma membrane"/>
    <property type="evidence" value="ECO:0007669"/>
    <property type="project" value="UniProtKB-SubCell"/>
</dbReference>
<comment type="catalytic activity">
    <reaction evidence="18">
        <text>K(+)(in) = K(+)(out)</text>
        <dbReference type="Rhea" id="RHEA:29463"/>
        <dbReference type="ChEBI" id="CHEBI:29103"/>
    </reaction>
</comment>
<keyword evidence="15 20" id="KW-0472">Membrane</keyword>
<dbReference type="CDD" id="cd04301">
    <property type="entry name" value="NAT_SF"/>
    <property type="match status" value="1"/>
</dbReference>
<dbReference type="Gene3D" id="1.10.287.70">
    <property type="match status" value="1"/>
</dbReference>
<keyword evidence="10" id="KW-0460">Magnesium</keyword>
<dbReference type="Pfam" id="PF22614">
    <property type="entry name" value="Slo-like_RCK"/>
    <property type="match status" value="2"/>
</dbReference>
<feature type="transmembrane region" description="Helical" evidence="20">
    <location>
        <begin position="246"/>
        <end position="269"/>
    </location>
</feature>
<keyword evidence="11" id="KW-0851">Voltage-gated channel</keyword>
<organism evidence="24 26">
    <name type="scientific">Didymodactylos carnosus</name>
    <dbReference type="NCBI Taxonomy" id="1234261"/>
    <lineage>
        <taxon>Eukaryota</taxon>
        <taxon>Metazoa</taxon>
        <taxon>Spiralia</taxon>
        <taxon>Gnathifera</taxon>
        <taxon>Rotifera</taxon>
        <taxon>Eurotatoria</taxon>
        <taxon>Bdelloidea</taxon>
        <taxon>Philodinida</taxon>
        <taxon>Philodinidae</taxon>
        <taxon>Didymodactylos</taxon>
    </lineage>
</organism>
<evidence type="ECO:0000256" key="20">
    <source>
        <dbReference type="SAM" id="Phobius"/>
    </source>
</evidence>
<evidence type="ECO:0000259" key="21">
    <source>
        <dbReference type="PROSITE" id="PS51057"/>
    </source>
</evidence>
<dbReference type="InterPro" id="IPR047871">
    <property type="entry name" value="K_chnl_Slo-like"/>
</dbReference>
<dbReference type="PRINTS" id="PR00027">
    <property type="entry name" value="PAIREDBOX"/>
</dbReference>
<evidence type="ECO:0000256" key="2">
    <source>
        <dbReference type="ARBA" id="ARBA00022448"/>
    </source>
</evidence>
<dbReference type="SUPFAM" id="SSF55729">
    <property type="entry name" value="Acyl-CoA N-acyltransferases (Nat)"/>
    <property type="match status" value="1"/>
</dbReference>
<keyword evidence="12" id="KW-0630">Potassium</keyword>
<evidence type="ECO:0000256" key="16">
    <source>
        <dbReference type="ARBA" id="ARBA00023303"/>
    </source>
</evidence>
<gene>
    <name evidence="24" type="ORF">GPM918_LOCUS8502</name>
    <name evidence="25" type="ORF">SRO942_LOCUS8502</name>
</gene>
<keyword evidence="2" id="KW-0813">Transport</keyword>
<evidence type="ECO:0000256" key="19">
    <source>
        <dbReference type="SAM" id="MobiDB-lite"/>
    </source>
</evidence>
<evidence type="ECO:0000256" key="8">
    <source>
        <dbReference type="ARBA" id="ARBA00022826"/>
    </source>
</evidence>
<dbReference type="SUPFAM" id="SSF81324">
    <property type="entry name" value="Voltage-gated potassium channels"/>
    <property type="match status" value="1"/>
</dbReference>
<dbReference type="GO" id="GO:0016747">
    <property type="term" value="F:acyltransferase activity, transferring groups other than amino-acyl groups"/>
    <property type="evidence" value="ECO:0007669"/>
    <property type="project" value="InterPro"/>
</dbReference>
<comment type="caution">
    <text evidence="24">The sequence shown here is derived from an EMBL/GenBank/DDBJ whole genome shotgun (WGS) entry which is preliminary data.</text>
</comment>
<dbReference type="InterPro" id="IPR043182">
    <property type="entry name" value="PAIRED_DNA-bd_dom"/>
</dbReference>
<evidence type="ECO:0000256" key="17">
    <source>
        <dbReference type="ARBA" id="ARBA00029579"/>
    </source>
</evidence>
<dbReference type="PANTHER" id="PTHR10027:SF33">
    <property type="entry name" value="CALCIUM-ACTIVATED POTASSIUM CHANNEL SUBUNIT ALPHA-1-RELATED"/>
    <property type="match status" value="1"/>
</dbReference>
<evidence type="ECO:0000259" key="23">
    <source>
        <dbReference type="PROSITE" id="PS51201"/>
    </source>
</evidence>
<keyword evidence="16" id="KW-0407">Ion channel</keyword>
<dbReference type="InterPro" id="IPR036388">
    <property type="entry name" value="WH-like_DNA-bd_sf"/>
</dbReference>
<dbReference type="InterPro" id="IPR003148">
    <property type="entry name" value="RCK_N"/>
</dbReference>
<feature type="compositionally biased region" description="Polar residues" evidence="19">
    <location>
        <begin position="918"/>
        <end position="927"/>
    </location>
</feature>
<dbReference type="Proteomes" id="UP000663829">
    <property type="component" value="Unassembled WGS sequence"/>
</dbReference>
<dbReference type="Pfam" id="PF07885">
    <property type="entry name" value="Ion_trans_2"/>
    <property type="match status" value="1"/>
</dbReference>
<dbReference type="PRINTS" id="PR01449">
    <property type="entry name" value="BKCHANNELA"/>
</dbReference>
<evidence type="ECO:0000256" key="18">
    <source>
        <dbReference type="ARBA" id="ARBA00034430"/>
    </source>
</evidence>
<dbReference type="EMBL" id="CAJNOQ010001487">
    <property type="protein sequence ID" value="CAF0898429.1"/>
    <property type="molecule type" value="Genomic_DNA"/>
</dbReference>
<comment type="subcellular location">
    <subcellularLocation>
        <location evidence="1">Cell membrane</location>
        <topology evidence="1">Multi-pass membrane protein</topology>
    </subcellularLocation>
</comment>
<dbReference type="Gene3D" id="1.10.10.10">
    <property type="entry name" value="Winged helix-like DNA-binding domain superfamily/Winged helix DNA-binding domain"/>
    <property type="match status" value="1"/>
</dbReference>
<feature type="transmembrane region" description="Helical" evidence="20">
    <location>
        <begin position="46"/>
        <end position="64"/>
    </location>
</feature>
<dbReference type="GO" id="GO:0006355">
    <property type="term" value="P:regulation of DNA-templated transcription"/>
    <property type="evidence" value="ECO:0007669"/>
    <property type="project" value="InterPro"/>
</dbReference>
<proteinExistence type="predicted"/>
<dbReference type="InterPro" id="IPR048735">
    <property type="entry name" value="Slowpoke-like_C"/>
</dbReference>
<evidence type="ECO:0000256" key="1">
    <source>
        <dbReference type="ARBA" id="ARBA00004651"/>
    </source>
</evidence>
<dbReference type="PROSITE" id="PS00034">
    <property type="entry name" value="PAIRED_1"/>
    <property type="match status" value="1"/>
</dbReference>
<evidence type="ECO:0000313" key="26">
    <source>
        <dbReference type="Proteomes" id="UP000663829"/>
    </source>
</evidence>
<dbReference type="InterPro" id="IPR000182">
    <property type="entry name" value="GNAT_dom"/>
</dbReference>
<dbReference type="GO" id="GO:0003677">
    <property type="term" value="F:DNA binding"/>
    <property type="evidence" value="ECO:0007669"/>
    <property type="project" value="InterPro"/>
</dbReference>
<dbReference type="EMBL" id="CAJOBC010001487">
    <property type="protein sequence ID" value="CAF3681308.1"/>
    <property type="molecule type" value="Genomic_DNA"/>
</dbReference>
<reference evidence="24" key="1">
    <citation type="submission" date="2021-02" db="EMBL/GenBank/DDBJ databases">
        <authorList>
            <person name="Nowell W R."/>
        </authorList>
    </citation>
    <scope>NUCLEOTIDE SEQUENCE</scope>
</reference>
<feature type="region of interest" description="Disordered" evidence="19">
    <location>
        <begin position="879"/>
        <end position="898"/>
    </location>
</feature>
<dbReference type="Proteomes" id="UP000681722">
    <property type="component" value="Unassembled WGS sequence"/>
</dbReference>
<dbReference type="PROSITE" id="PS51201">
    <property type="entry name" value="RCK_N"/>
    <property type="match status" value="1"/>
</dbReference>
<evidence type="ECO:0000259" key="22">
    <source>
        <dbReference type="PROSITE" id="PS51186"/>
    </source>
</evidence>
<keyword evidence="6" id="KW-0479">Metal-binding</keyword>
<dbReference type="SUPFAM" id="SSF46689">
    <property type="entry name" value="Homeodomain-like"/>
    <property type="match status" value="1"/>
</dbReference>
<feature type="region of interest" description="Disordered" evidence="19">
    <location>
        <begin position="1348"/>
        <end position="1385"/>
    </location>
</feature>
<evidence type="ECO:0000256" key="13">
    <source>
        <dbReference type="ARBA" id="ARBA00022989"/>
    </source>
</evidence>
<dbReference type="Gene3D" id="3.40.630.30">
    <property type="match status" value="1"/>
</dbReference>
<evidence type="ECO:0000256" key="7">
    <source>
        <dbReference type="ARBA" id="ARBA00022724"/>
    </source>
</evidence>
<dbReference type="GO" id="GO:0060072">
    <property type="term" value="F:large conductance calcium-activated potassium channel activity"/>
    <property type="evidence" value="ECO:0007669"/>
    <property type="project" value="TreeGrafter"/>
</dbReference>
<dbReference type="Pfam" id="PF00583">
    <property type="entry name" value="Acetyltransf_1"/>
    <property type="match status" value="1"/>
</dbReference>
<feature type="region of interest" description="Disordered" evidence="19">
    <location>
        <begin position="918"/>
        <end position="954"/>
    </location>
</feature>
<feature type="compositionally biased region" description="Polar residues" evidence="19">
    <location>
        <begin position="1253"/>
        <end position="1279"/>
    </location>
</feature>
<feature type="region of interest" description="Disordered" evidence="19">
    <location>
        <begin position="1243"/>
        <end position="1280"/>
    </location>
</feature>
<accession>A0A813ZH39</accession>
<feature type="transmembrane region" description="Helical" evidence="20">
    <location>
        <begin position="155"/>
        <end position="173"/>
    </location>
</feature>
<evidence type="ECO:0000256" key="6">
    <source>
        <dbReference type="ARBA" id="ARBA00022723"/>
    </source>
</evidence>
<protein>
    <recommendedName>
        <fullName evidence="17">BK channel</fullName>
    </recommendedName>
</protein>
<keyword evidence="5 20" id="KW-0812">Transmembrane</keyword>
<evidence type="ECO:0000256" key="4">
    <source>
        <dbReference type="ARBA" id="ARBA00022538"/>
    </source>
</evidence>
<dbReference type="PROSITE" id="PS51057">
    <property type="entry name" value="PAIRED_2"/>
    <property type="match status" value="1"/>
</dbReference>
<evidence type="ECO:0000256" key="10">
    <source>
        <dbReference type="ARBA" id="ARBA00022842"/>
    </source>
</evidence>
<dbReference type="OrthoDB" id="10035564at2759"/>
<feature type="compositionally biased region" description="Low complexity" evidence="19">
    <location>
        <begin position="933"/>
        <end position="947"/>
    </location>
</feature>
<evidence type="ECO:0000256" key="5">
    <source>
        <dbReference type="ARBA" id="ARBA00022692"/>
    </source>
</evidence>
<dbReference type="GO" id="GO:0034702">
    <property type="term" value="C:monoatomic ion channel complex"/>
    <property type="evidence" value="ECO:0007669"/>
    <property type="project" value="UniProtKB-KW"/>
</dbReference>
<dbReference type="Pfam" id="PF21014">
    <property type="entry name" value="Slowpoke_C"/>
    <property type="match status" value="1"/>
</dbReference>
<dbReference type="FunFam" id="3.40.50.720:FF:000005">
    <property type="entry name" value="calcium-activated potassium channel subunit alpha-1 isoform X6"/>
    <property type="match status" value="1"/>
</dbReference>
<dbReference type="SMART" id="SM00351">
    <property type="entry name" value="PAX"/>
    <property type="match status" value="1"/>
</dbReference>
<evidence type="ECO:0000256" key="3">
    <source>
        <dbReference type="ARBA" id="ARBA00022475"/>
    </source>
</evidence>
<evidence type="ECO:0000256" key="12">
    <source>
        <dbReference type="ARBA" id="ARBA00022958"/>
    </source>
</evidence>
<dbReference type="FunFam" id="1.10.10.10:FF:000013">
    <property type="entry name" value="Paired box 8 isoform 1"/>
    <property type="match status" value="1"/>
</dbReference>
<dbReference type="InterPro" id="IPR013099">
    <property type="entry name" value="K_chnl_dom"/>
</dbReference>
<dbReference type="InterPro" id="IPR009057">
    <property type="entry name" value="Homeodomain-like_sf"/>
</dbReference>
<dbReference type="Gene3D" id="3.40.50.720">
    <property type="entry name" value="NAD(P)-binding Rossmann-like Domain"/>
    <property type="match status" value="2"/>
</dbReference>
<dbReference type="PROSITE" id="PS51186">
    <property type="entry name" value="GNAT"/>
    <property type="match status" value="1"/>
</dbReference>
<dbReference type="GO" id="GO:0046872">
    <property type="term" value="F:metal ion binding"/>
    <property type="evidence" value="ECO:0007669"/>
    <property type="project" value="UniProtKB-KW"/>
</dbReference>
<keyword evidence="8" id="KW-0631">Potassium channel</keyword>
<evidence type="ECO:0000313" key="25">
    <source>
        <dbReference type="EMBL" id="CAF3681308.1"/>
    </source>
</evidence>
<evidence type="ECO:0000256" key="11">
    <source>
        <dbReference type="ARBA" id="ARBA00022882"/>
    </source>
</evidence>
<evidence type="ECO:0000256" key="15">
    <source>
        <dbReference type="ARBA" id="ARBA00023136"/>
    </source>
</evidence>
<feature type="transmembrane region" description="Helical" evidence="20">
    <location>
        <begin position="98"/>
        <end position="121"/>
    </location>
</feature>
<dbReference type="FunFam" id="1.10.287.70:FF:000015">
    <property type="entry name" value="Calcium-activated potassium channel subunit alpha-1 isoform X7"/>
    <property type="match status" value="1"/>
</dbReference>
<keyword evidence="4" id="KW-0633">Potassium transport</keyword>
<feature type="domain" description="Paired" evidence="21">
    <location>
        <begin position="1176"/>
        <end position="1313"/>
    </location>
</feature>
<name>A0A813ZH39_9BILA</name>
<evidence type="ECO:0000256" key="9">
    <source>
        <dbReference type="ARBA" id="ARBA00022837"/>
    </source>
</evidence>
<dbReference type="InterPro" id="IPR016181">
    <property type="entry name" value="Acyl_CoA_acyltransferase"/>
</dbReference>
<keyword evidence="13 20" id="KW-1133">Transmembrane helix</keyword>
<keyword evidence="9" id="KW-0106">Calcium</keyword>
<dbReference type="Pfam" id="PF00292">
    <property type="entry name" value="PAX"/>
    <property type="match status" value="1"/>
</dbReference>
<feature type="transmembrane region" description="Helical" evidence="20">
    <location>
        <begin position="189"/>
        <end position="212"/>
    </location>
</feature>
<evidence type="ECO:0000256" key="14">
    <source>
        <dbReference type="ARBA" id="ARBA00023065"/>
    </source>
</evidence>